<dbReference type="EMBL" id="LFJV01000081">
    <property type="protein sequence ID" value="KMM31844.1"/>
    <property type="molecule type" value="Genomic_DNA"/>
</dbReference>
<feature type="non-terminal residue" evidence="2">
    <location>
        <position position="1"/>
    </location>
</feature>
<dbReference type="PANTHER" id="PTHR33418:SF1">
    <property type="entry name" value="HELICASE-ASSOCIATED DOMAIN-CONTAINING PROTEIN"/>
    <property type="match status" value="1"/>
</dbReference>
<gene>
    <name evidence="2" type="ORF">ACM15_20330</name>
</gene>
<reference evidence="2 3" key="1">
    <citation type="submission" date="2015-06" db="EMBL/GenBank/DDBJ databases">
        <title>Draft Genome Sequence of Parabacteroides goldsteinii with Putative Novel Metallo-Beta-Lactamases Isolated from a Blood Culture from a Human Patient.</title>
        <authorList>
            <person name="Krogh T.J."/>
            <person name="Agergaard C.N."/>
            <person name="Moller-Jensen J."/>
            <person name="Justesen U.S."/>
        </authorList>
    </citation>
    <scope>NUCLEOTIDE SEQUENCE [LARGE SCALE GENOMIC DNA]</scope>
    <source>
        <strain evidence="2 3">910340</strain>
    </source>
</reference>
<feature type="domain" description="Helicase-associated" evidence="1">
    <location>
        <begin position="28"/>
        <end position="85"/>
    </location>
</feature>
<dbReference type="PATRIC" id="fig|328812.4.peg.5300"/>
<dbReference type="InterPro" id="IPR005114">
    <property type="entry name" value="Helicase_assoc"/>
</dbReference>
<accession>A0A0J6CI80</accession>
<sequence>QRKNRKQGLLSAERIARMDAEGFIWTIDDVWMENYEKLQQFFSENNRWPTARENKLGSWCFVQRRALKKGELPPTRKDLLDKIAFPWSLK</sequence>
<dbReference type="Proteomes" id="UP000036166">
    <property type="component" value="Unassembled WGS sequence"/>
</dbReference>
<dbReference type="AlphaFoldDB" id="A0A0J6CI80"/>
<evidence type="ECO:0000313" key="2">
    <source>
        <dbReference type="EMBL" id="KMM31844.1"/>
    </source>
</evidence>
<dbReference type="RefSeq" id="WP_048317115.1">
    <property type="nucleotide sequence ID" value="NZ_LFJV01000081.1"/>
</dbReference>
<comment type="caution">
    <text evidence="2">The sequence shown here is derived from an EMBL/GenBank/DDBJ whole genome shotgun (WGS) entry which is preliminary data.</text>
</comment>
<dbReference type="Gene3D" id="6.10.140.530">
    <property type="match status" value="1"/>
</dbReference>
<organism evidence="2 3">
    <name type="scientific">Parabacteroides goldsteinii</name>
    <dbReference type="NCBI Taxonomy" id="328812"/>
    <lineage>
        <taxon>Bacteria</taxon>
        <taxon>Pseudomonadati</taxon>
        <taxon>Bacteroidota</taxon>
        <taxon>Bacteroidia</taxon>
        <taxon>Bacteroidales</taxon>
        <taxon>Tannerellaceae</taxon>
        <taxon>Parabacteroides</taxon>
    </lineage>
</organism>
<dbReference type="PANTHER" id="PTHR33418">
    <property type="entry name" value="HELICASE-ASSOCIATED"/>
    <property type="match status" value="1"/>
</dbReference>
<evidence type="ECO:0000259" key="1">
    <source>
        <dbReference type="Pfam" id="PF03457"/>
    </source>
</evidence>
<dbReference type="Pfam" id="PF03457">
    <property type="entry name" value="HA"/>
    <property type="match status" value="1"/>
</dbReference>
<name>A0A0J6CI80_9BACT</name>
<evidence type="ECO:0000313" key="3">
    <source>
        <dbReference type="Proteomes" id="UP000036166"/>
    </source>
</evidence>
<proteinExistence type="predicted"/>
<protein>
    <recommendedName>
        <fullName evidence="1">Helicase-associated domain-containing protein</fullName>
    </recommendedName>
</protein>